<accession>A0A4S2HED0</accession>
<gene>
    <name evidence="1" type="ORF">E5162_01345</name>
</gene>
<dbReference type="Proteomes" id="UP000305451">
    <property type="component" value="Unassembled WGS sequence"/>
</dbReference>
<organism evidence="1 2">
    <name type="scientific">Marinicauda pacifica</name>
    <dbReference type="NCBI Taxonomy" id="1133559"/>
    <lineage>
        <taxon>Bacteria</taxon>
        <taxon>Pseudomonadati</taxon>
        <taxon>Pseudomonadota</taxon>
        <taxon>Alphaproteobacteria</taxon>
        <taxon>Maricaulales</taxon>
        <taxon>Maricaulaceae</taxon>
        <taxon>Marinicauda</taxon>
    </lineage>
</organism>
<evidence type="ECO:0000313" key="2">
    <source>
        <dbReference type="Proteomes" id="UP000305451"/>
    </source>
</evidence>
<dbReference type="OrthoDB" id="9801906at2"/>
<dbReference type="AlphaFoldDB" id="A0A4S2HED0"/>
<name>A0A4S2HED0_9PROT</name>
<protein>
    <submittedName>
        <fullName evidence="1">DUF2093 domain-containing protein</fullName>
    </submittedName>
</protein>
<sequence>MNHFDREFTGEAKLEYGDADYLILSPGAYVVCAVTGSKIPLNDLRYWSAELQEAYQDGPTATQRWMEIHTGPGVKEGESQ</sequence>
<dbReference type="EMBL" id="SRXV01000001">
    <property type="protein sequence ID" value="TGY93962.1"/>
    <property type="molecule type" value="Genomic_DNA"/>
</dbReference>
<comment type="caution">
    <text evidence="1">The sequence shown here is derived from an EMBL/GenBank/DDBJ whole genome shotgun (WGS) entry which is preliminary data.</text>
</comment>
<dbReference type="Pfam" id="PF09866">
    <property type="entry name" value="DUF2093"/>
    <property type="match status" value="1"/>
</dbReference>
<proteinExistence type="predicted"/>
<evidence type="ECO:0000313" key="1">
    <source>
        <dbReference type="EMBL" id="TGY93962.1"/>
    </source>
</evidence>
<dbReference type="RefSeq" id="WP_135943157.1">
    <property type="nucleotide sequence ID" value="NZ_BMEI01000001.1"/>
</dbReference>
<keyword evidence="2" id="KW-1185">Reference proteome</keyword>
<reference evidence="1 2" key="1">
    <citation type="journal article" date="2013" name="Int. J. Syst. Evol. Microbiol.">
        <title>Marinicauda pacifica gen. nov., sp. nov., a prosthecate alphaproteobacterium of the family Hyphomonadaceae isolated from deep seawater.</title>
        <authorList>
            <person name="Zhang X.Y."/>
            <person name="Li G.W."/>
            <person name="Wang C.S."/>
            <person name="Zhang Y.J."/>
            <person name="Xu X.W."/>
            <person name="Li H."/>
            <person name="Liu A."/>
            <person name="Liu C."/>
            <person name="Xie B.B."/>
            <person name="Qin Q.L."/>
            <person name="Xu Z."/>
            <person name="Chen X.L."/>
            <person name="Zhou B.C."/>
            <person name="Zhang Y.Z."/>
        </authorList>
    </citation>
    <scope>NUCLEOTIDE SEQUENCE [LARGE SCALE GENOMIC DNA]</scope>
    <source>
        <strain evidence="1 2">P-1 km-3</strain>
    </source>
</reference>
<dbReference type="InterPro" id="IPR018661">
    <property type="entry name" value="DUF2093"/>
</dbReference>